<proteinExistence type="predicted"/>
<evidence type="ECO:0000256" key="1">
    <source>
        <dbReference type="SAM" id="Phobius"/>
    </source>
</evidence>
<keyword evidence="1" id="KW-0472">Membrane</keyword>
<keyword evidence="1" id="KW-1133">Transmembrane helix</keyword>
<accession>A0A7I8DGL3</accession>
<dbReference type="KEGG" id="acht:bsdcttw_06600"/>
<keyword evidence="3" id="KW-1185">Reference proteome</keyword>
<evidence type="ECO:0000313" key="2">
    <source>
        <dbReference type="EMBL" id="BCJ97619.1"/>
    </source>
</evidence>
<keyword evidence="1" id="KW-0812">Transmembrane</keyword>
<feature type="transmembrane region" description="Helical" evidence="1">
    <location>
        <begin position="81"/>
        <end position="103"/>
    </location>
</feature>
<evidence type="ECO:0000313" key="3">
    <source>
        <dbReference type="Proteomes" id="UP000515703"/>
    </source>
</evidence>
<reference evidence="2 3" key="2">
    <citation type="submission" date="2020-08" db="EMBL/GenBank/DDBJ databases">
        <authorList>
            <person name="Ueki A."/>
            <person name="Tonouchi A."/>
        </authorList>
    </citation>
    <scope>NUCLEOTIDE SEQUENCE [LARGE SCALE GENOMIC DNA]</scope>
    <source>
        <strain evidence="2 3">CTTW</strain>
    </source>
</reference>
<dbReference type="RefSeq" id="WP_185258028.1">
    <property type="nucleotide sequence ID" value="NZ_AP023368.1"/>
</dbReference>
<reference evidence="2 3" key="1">
    <citation type="submission" date="2020-08" db="EMBL/GenBank/DDBJ databases">
        <title>Draft genome sequencing of an Anaerocolumna strain isolated from anoxic soil subjected to BSD treatment.</title>
        <authorList>
            <person name="Uek A."/>
            <person name="Tonouchi A."/>
        </authorList>
    </citation>
    <scope>NUCLEOTIDE SEQUENCE [LARGE SCALE GENOMIC DNA]</scope>
    <source>
        <strain evidence="2 3">CTTW</strain>
    </source>
</reference>
<dbReference type="AlphaFoldDB" id="A0A7I8DGL3"/>
<organism evidence="2 3">
    <name type="scientific">Anaerocolumna chitinilytica</name>
    <dbReference type="NCBI Taxonomy" id="1727145"/>
    <lineage>
        <taxon>Bacteria</taxon>
        <taxon>Bacillati</taxon>
        <taxon>Bacillota</taxon>
        <taxon>Clostridia</taxon>
        <taxon>Lachnospirales</taxon>
        <taxon>Lachnospiraceae</taxon>
        <taxon>Anaerocolumna</taxon>
    </lineage>
</organism>
<sequence>MLDNKKIKLMTKLAAFEDGKGKEDIKISKYYKTDYVRYQVIKTAVSITLGYLLVLLLFGMYHAEYIISKIVTLNFVRIGQYLLGFYIILMAIYITGAFIGYSIKYDHSKKNLSRYYKLLKRLNRVYQENDGDEKGEALK</sequence>
<dbReference type="EMBL" id="AP023368">
    <property type="protein sequence ID" value="BCJ97619.1"/>
    <property type="molecule type" value="Genomic_DNA"/>
</dbReference>
<gene>
    <name evidence="2" type="ORF">bsdcttw_06600</name>
</gene>
<protein>
    <submittedName>
        <fullName evidence="2">Uncharacterized protein</fullName>
    </submittedName>
</protein>
<name>A0A7I8DGL3_9FIRM</name>
<dbReference type="Proteomes" id="UP000515703">
    <property type="component" value="Chromosome"/>
</dbReference>
<feature type="transmembrane region" description="Helical" evidence="1">
    <location>
        <begin position="40"/>
        <end position="61"/>
    </location>
</feature>